<dbReference type="Proteomes" id="UP000275676">
    <property type="component" value="Chromosome"/>
</dbReference>
<dbReference type="EMBL" id="LR134156">
    <property type="protein sequence ID" value="VEA77704.1"/>
    <property type="molecule type" value="Genomic_DNA"/>
</dbReference>
<name>A0A3S4HGH0_SALER</name>
<keyword evidence="4 6" id="KW-0560">Oxidoreductase</keyword>
<organism evidence="6 7">
    <name type="scientific">Salmonella enterica subsp. arizonae</name>
    <dbReference type="NCBI Taxonomy" id="59203"/>
    <lineage>
        <taxon>Bacteria</taxon>
        <taxon>Pseudomonadati</taxon>
        <taxon>Pseudomonadota</taxon>
        <taxon>Gammaproteobacteria</taxon>
        <taxon>Enterobacterales</taxon>
        <taxon>Enterobacteriaceae</taxon>
        <taxon>Salmonella</taxon>
    </lineage>
</organism>
<protein>
    <submittedName>
        <fullName evidence="6">Sarcosine oxidase</fullName>
        <ecNumber evidence="6">1.5.3.-</ecNumber>
        <ecNumber evidence="6">1.5.3.1</ecNumber>
    </submittedName>
</protein>
<proteinExistence type="predicted"/>
<dbReference type="InterPro" id="IPR006076">
    <property type="entry name" value="FAD-dep_OxRdtase"/>
</dbReference>
<dbReference type="GO" id="GO:0050660">
    <property type="term" value="F:flavin adenine dinucleotide binding"/>
    <property type="evidence" value="ECO:0007669"/>
    <property type="project" value="InterPro"/>
</dbReference>
<dbReference type="PANTHER" id="PTHR10961:SF7">
    <property type="entry name" value="FAD DEPENDENT OXIDOREDUCTASE DOMAIN-CONTAINING PROTEIN"/>
    <property type="match status" value="1"/>
</dbReference>
<keyword evidence="3" id="KW-0274">FAD</keyword>
<dbReference type="Pfam" id="PF01266">
    <property type="entry name" value="DAO"/>
    <property type="match status" value="1"/>
</dbReference>
<sequence>MPELPVQPVRKVFAWFQADGRYSAKNCFPAFTGEMPNGDQYYGFPAENDELKIGKHNGGQLIQTQEERKPFAAVASDGAEAFPFLRNVLPGIGGCLYGAACTYDNSPDEDFIIDTLPGHENTLVITGLSGHGFKIRPGVRRNRRGFCVGKTPSFDLTPFRLSRFSQ</sequence>
<evidence type="ECO:0000256" key="3">
    <source>
        <dbReference type="ARBA" id="ARBA00022827"/>
    </source>
</evidence>
<dbReference type="GO" id="GO:0008115">
    <property type="term" value="F:sarcosine oxidase activity"/>
    <property type="evidence" value="ECO:0007669"/>
    <property type="project" value="UniProtKB-EC"/>
</dbReference>
<comment type="cofactor">
    <cofactor evidence="1">
        <name>FAD</name>
        <dbReference type="ChEBI" id="CHEBI:57692"/>
    </cofactor>
</comment>
<evidence type="ECO:0000313" key="7">
    <source>
        <dbReference type="Proteomes" id="UP000275676"/>
    </source>
</evidence>
<evidence type="ECO:0000313" key="6">
    <source>
        <dbReference type="EMBL" id="VEA77704.1"/>
    </source>
</evidence>
<feature type="domain" description="FAD dependent oxidoreductase" evidence="5">
    <location>
        <begin position="3"/>
        <end position="138"/>
    </location>
</feature>
<evidence type="ECO:0000256" key="4">
    <source>
        <dbReference type="ARBA" id="ARBA00023002"/>
    </source>
</evidence>
<dbReference type="EC" id="1.5.3.-" evidence="6"/>
<dbReference type="EC" id="1.5.3.1" evidence="6"/>
<dbReference type="GO" id="GO:0005829">
    <property type="term" value="C:cytosol"/>
    <property type="evidence" value="ECO:0007669"/>
    <property type="project" value="TreeGrafter"/>
</dbReference>
<dbReference type="SUPFAM" id="SSF54373">
    <property type="entry name" value="FAD-linked reductases, C-terminal domain"/>
    <property type="match status" value="1"/>
</dbReference>
<keyword evidence="2" id="KW-0285">Flavoprotein</keyword>
<evidence type="ECO:0000256" key="1">
    <source>
        <dbReference type="ARBA" id="ARBA00001974"/>
    </source>
</evidence>
<dbReference type="AlphaFoldDB" id="A0A3S4HGH0"/>
<gene>
    <name evidence="6" type="primary">solA_2</name>
    <name evidence="6" type="ORF">NCTC10047_03631</name>
</gene>
<accession>A0A3S4HGH0</accession>
<evidence type="ECO:0000259" key="5">
    <source>
        <dbReference type="Pfam" id="PF01266"/>
    </source>
</evidence>
<dbReference type="InterPro" id="IPR045170">
    <property type="entry name" value="MTOX"/>
</dbReference>
<reference evidence="6 7" key="1">
    <citation type="submission" date="2018-12" db="EMBL/GenBank/DDBJ databases">
        <authorList>
            <consortium name="Pathogen Informatics"/>
        </authorList>
    </citation>
    <scope>NUCLEOTIDE SEQUENCE [LARGE SCALE GENOMIC DNA]</scope>
    <source>
        <strain evidence="6 7">NCTC10047</strain>
    </source>
</reference>
<evidence type="ECO:0000256" key="2">
    <source>
        <dbReference type="ARBA" id="ARBA00022630"/>
    </source>
</evidence>
<dbReference type="Gene3D" id="3.30.9.10">
    <property type="entry name" value="D-Amino Acid Oxidase, subunit A, domain 2"/>
    <property type="match status" value="1"/>
</dbReference>
<dbReference type="PANTHER" id="PTHR10961">
    <property type="entry name" value="PEROXISOMAL SARCOSINE OXIDASE"/>
    <property type="match status" value="1"/>
</dbReference>